<feature type="region of interest" description="Disordered" evidence="5">
    <location>
        <begin position="132"/>
        <end position="181"/>
    </location>
</feature>
<keyword evidence="3" id="KW-0496">Mitochondrion</keyword>
<dbReference type="GO" id="GO:0005739">
    <property type="term" value="C:mitochondrion"/>
    <property type="evidence" value="ECO:0007669"/>
    <property type="project" value="UniProtKB-SubCell"/>
</dbReference>
<dbReference type="PROSITE" id="PS51886">
    <property type="entry name" value="TLDC"/>
    <property type="match status" value="1"/>
</dbReference>
<dbReference type="InterPro" id="IPR006571">
    <property type="entry name" value="TLDc_dom"/>
</dbReference>
<dbReference type="SMART" id="SM00584">
    <property type="entry name" value="TLDc"/>
    <property type="match status" value="1"/>
</dbReference>
<evidence type="ECO:0000313" key="8">
    <source>
        <dbReference type="Proteomes" id="UP001295423"/>
    </source>
</evidence>
<dbReference type="PANTHER" id="PTHR23354:SF62">
    <property type="entry name" value="MUSTARD, ISOFORM V"/>
    <property type="match status" value="1"/>
</dbReference>
<evidence type="ECO:0000256" key="1">
    <source>
        <dbReference type="ARBA" id="ARBA00004173"/>
    </source>
</evidence>
<gene>
    <name evidence="7" type="ORF">CYCCA115_LOCUS16003</name>
</gene>
<feature type="domain" description="TLDc" evidence="6">
    <location>
        <begin position="301"/>
        <end position="500"/>
    </location>
</feature>
<evidence type="ECO:0000259" key="6">
    <source>
        <dbReference type="PROSITE" id="PS51886"/>
    </source>
</evidence>
<dbReference type="AlphaFoldDB" id="A0AAD2FXT9"/>
<evidence type="ECO:0000313" key="7">
    <source>
        <dbReference type="EMBL" id="CAJ1955958.1"/>
    </source>
</evidence>
<proteinExistence type="inferred from homology"/>
<comment type="similarity">
    <text evidence="2">Belongs to the OXR1 family.</text>
</comment>
<feature type="compositionally biased region" description="Basic and acidic residues" evidence="5">
    <location>
        <begin position="207"/>
        <end position="217"/>
    </location>
</feature>
<keyword evidence="8" id="KW-1185">Reference proteome</keyword>
<feature type="compositionally biased region" description="Polar residues" evidence="5">
    <location>
        <begin position="159"/>
        <end position="169"/>
    </location>
</feature>
<feature type="region of interest" description="Disordered" evidence="5">
    <location>
        <begin position="196"/>
        <end position="217"/>
    </location>
</feature>
<evidence type="ECO:0000256" key="5">
    <source>
        <dbReference type="SAM" id="MobiDB-lite"/>
    </source>
</evidence>
<dbReference type="Proteomes" id="UP001295423">
    <property type="component" value="Unassembled WGS sequence"/>
</dbReference>
<comment type="caution">
    <text evidence="7">The sequence shown here is derived from an EMBL/GenBank/DDBJ whole genome shotgun (WGS) entry which is preliminary data.</text>
</comment>
<sequence>MAATTTSSPTSVTMEEPYALDHKVSSLRQSISMKRNTSNLTSVERIFVDEIMEEGDEEDLEVLLTTLEDQTLFFGSSHGNGEEGKEIMLMLEPPTGPQHLLLRGQRGSILRQQTIEKRRSCHQRNSLWRRSSMKKMDSFGSASTNERNSFSGGSGEFSVASSSGGNSIKQGDRSSSKVVGPQSLFTLDEFKELEASYGQDEEEDHDENGKIGTHNETKVEELVVPQTTSSTDSSDLIKRASRNIYLGEGFEVGAEDLFNMYSQSMPDYDPWRDNLEMDEEGHRFDFTILGTSPDDIDSQPHALSPPQMYALQEHLPMARKGESFWLKYSMVRDGASFSALLQHVRGSHHTVMCMETIDGEVFGAFSSTTWSIQPNYFGNGECFLWRMKSNRAEVNGLSLYEQAQQESDIAVYPYAYRNDYYQLCQHDRIGLGGGTASVPQEIQGEMVEPNQLGFGIMFEGSNLLEASSAPCLTFGSPSLSMIHSDGSKFELVNLEVWALTPCVTIEEARRLECQRLFLKRNLVNSNSTMQ</sequence>
<organism evidence="7 8">
    <name type="scientific">Cylindrotheca closterium</name>
    <dbReference type="NCBI Taxonomy" id="2856"/>
    <lineage>
        <taxon>Eukaryota</taxon>
        <taxon>Sar</taxon>
        <taxon>Stramenopiles</taxon>
        <taxon>Ochrophyta</taxon>
        <taxon>Bacillariophyta</taxon>
        <taxon>Bacillariophyceae</taxon>
        <taxon>Bacillariophycidae</taxon>
        <taxon>Bacillariales</taxon>
        <taxon>Bacillariaceae</taxon>
        <taxon>Cylindrotheca</taxon>
    </lineage>
</organism>
<reference evidence="7" key="1">
    <citation type="submission" date="2023-08" db="EMBL/GenBank/DDBJ databases">
        <authorList>
            <person name="Audoor S."/>
            <person name="Bilcke G."/>
        </authorList>
    </citation>
    <scope>NUCLEOTIDE SEQUENCE</scope>
</reference>
<evidence type="ECO:0000256" key="3">
    <source>
        <dbReference type="ARBA" id="ARBA00023128"/>
    </source>
</evidence>
<dbReference type="PANTHER" id="PTHR23354">
    <property type="entry name" value="NUCLEOLAR PROTEIN 7/ESTROGEN RECEPTOR COACTIVATOR-RELATED"/>
    <property type="match status" value="1"/>
</dbReference>
<evidence type="ECO:0000256" key="2">
    <source>
        <dbReference type="ARBA" id="ARBA00009540"/>
    </source>
</evidence>
<feature type="compositionally biased region" description="Polar residues" evidence="5">
    <location>
        <begin position="140"/>
        <end position="151"/>
    </location>
</feature>
<dbReference type="EMBL" id="CAKOGP040001903">
    <property type="protein sequence ID" value="CAJ1955958.1"/>
    <property type="molecule type" value="Genomic_DNA"/>
</dbReference>
<protein>
    <recommendedName>
        <fullName evidence="4">Oxidation resistance protein 1</fullName>
    </recommendedName>
</protein>
<comment type="subcellular location">
    <subcellularLocation>
        <location evidence="1">Mitochondrion</location>
    </subcellularLocation>
</comment>
<dbReference type="Pfam" id="PF07534">
    <property type="entry name" value="TLD"/>
    <property type="match status" value="1"/>
</dbReference>
<evidence type="ECO:0000256" key="4">
    <source>
        <dbReference type="ARBA" id="ARBA00040604"/>
    </source>
</evidence>
<name>A0AAD2FXT9_9STRA</name>
<accession>A0AAD2FXT9</accession>